<feature type="coiled-coil region" evidence="1">
    <location>
        <begin position="280"/>
        <end position="314"/>
    </location>
</feature>
<dbReference type="Pfam" id="PF19077">
    <property type="entry name" value="Big_13"/>
    <property type="match status" value="2"/>
</dbReference>
<sequence length="594" mass="62247">MNNSINASRTGTIPHTDRLPVRDLLASSMSAGLYNDNGSGAAVEQLQQAAAHDVAQEIALAVSIKHAEDNVGPETGNLSARQYTDDSQPTLQGAGTPNAIVKIYTERGLLGSVQVNENGEWRFTPEIALPPGVHRFRPVISHPDADNSLSGAWFELTVIAPVPLTPEIMDVRDNEGRSSWLNSGATTDDTTPTFTGFVDAPGMTILVRDHGKVTGSVEVEEYGDWTYTPNPALEAGSHSLTFEIIDSQGNVHASAPFILQITPPVSAQTAGADEQTDKIIEAAEAAAKAAAEQAAAVEAAAKAAAEQAAAAEAAASGSSASGEGSKLVPLTSQIPTIDSIHDGQGRQGLVAPGGTSDDTMPTLRGQGEPGATIVVRDLATGDSAEVKVDSEGWWAWKPVASLSEGEHIFTVVGIDENGDEYGDVSALFPINIVHPTDNGITSVTDDVGDTETLLAGAQTDDARPTLHGFGLPYGDIWIYDNGRLLGSGIINGKGEWSFTPEQPLSEGIHQFSAMSTDLFSGARTPSSPTFELEIVPVAVVPENINRRSLLQEADAPLFAEAEPALSTTQPAEPVGFVPASPSLLQTEEIVLPLY</sequence>
<proteinExistence type="predicted"/>
<dbReference type="InterPro" id="IPR044016">
    <property type="entry name" value="Big_13"/>
</dbReference>
<dbReference type="PATRIC" id="fig|1619313.3.peg.298"/>
<organism evidence="4 5">
    <name type="scientific">Duffyella gerundensis</name>
    <dbReference type="NCBI Taxonomy" id="1619313"/>
    <lineage>
        <taxon>Bacteria</taxon>
        <taxon>Pseudomonadati</taxon>
        <taxon>Pseudomonadota</taxon>
        <taxon>Gammaproteobacteria</taxon>
        <taxon>Enterobacterales</taxon>
        <taxon>Erwiniaceae</taxon>
        <taxon>Duffyella</taxon>
    </lineage>
</organism>
<dbReference type="STRING" id="1619313.EM595_0286"/>
<dbReference type="KEGG" id="ege:EM595_0286"/>
<keyword evidence="5" id="KW-1185">Reference proteome</keyword>
<dbReference type="OrthoDB" id="8481600at2"/>
<evidence type="ECO:0000313" key="5">
    <source>
        <dbReference type="Proteomes" id="UP000059419"/>
    </source>
</evidence>
<dbReference type="NCBIfam" id="NF033510">
    <property type="entry name" value="Ca_tandemer"/>
    <property type="match status" value="1"/>
</dbReference>
<gene>
    <name evidence="4" type="ORF">EM595_0286</name>
</gene>
<evidence type="ECO:0000259" key="3">
    <source>
        <dbReference type="Pfam" id="PF19077"/>
    </source>
</evidence>
<feature type="domain" description="Bacterial Ig-like" evidence="3">
    <location>
        <begin position="181"/>
        <end position="260"/>
    </location>
</feature>
<feature type="domain" description="Bacterial Ig-like" evidence="3">
    <location>
        <begin position="70"/>
        <end position="137"/>
    </location>
</feature>
<name>A0A0U5L038_9GAMM</name>
<evidence type="ECO:0000313" key="4">
    <source>
        <dbReference type="EMBL" id="CUU22523.1"/>
    </source>
</evidence>
<dbReference type="Gene3D" id="3.30.420.430">
    <property type="match status" value="4"/>
</dbReference>
<evidence type="ECO:0000256" key="1">
    <source>
        <dbReference type="SAM" id="Coils"/>
    </source>
</evidence>
<evidence type="ECO:0000256" key="2">
    <source>
        <dbReference type="SAM" id="MobiDB-lite"/>
    </source>
</evidence>
<accession>A0A0U5L038</accession>
<dbReference type="Proteomes" id="UP000059419">
    <property type="component" value="Chromosome 1"/>
</dbReference>
<protein>
    <recommendedName>
        <fullName evidence="3">Bacterial Ig-like domain-containing protein</fullName>
    </recommendedName>
</protein>
<keyword evidence="1" id="KW-0175">Coiled coil</keyword>
<dbReference type="EMBL" id="LN907827">
    <property type="protein sequence ID" value="CUU22523.1"/>
    <property type="molecule type" value="Genomic_DNA"/>
</dbReference>
<reference evidence="5" key="1">
    <citation type="submission" date="2015-11" db="EMBL/GenBank/DDBJ databases">
        <authorList>
            <person name="Blom J."/>
        </authorList>
    </citation>
    <scope>NUCLEOTIDE SEQUENCE [LARGE SCALE GENOMIC DNA]</scope>
</reference>
<feature type="region of interest" description="Disordered" evidence="2">
    <location>
        <begin position="336"/>
        <end position="368"/>
    </location>
</feature>
<dbReference type="AlphaFoldDB" id="A0A0U5L038"/>